<reference evidence="2" key="1">
    <citation type="submission" date="2021-10" db="EMBL/GenBank/DDBJ databases">
        <title>Melipona bicolor Genome sequencing and assembly.</title>
        <authorList>
            <person name="Araujo N.S."/>
            <person name="Arias M.C."/>
        </authorList>
    </citation>
    <scope>NUCLEOTIDE SEQUENCE</scope>
    <source>
        <strain evidence="2">USP_2M_L1-L4_2017</strain>
        <tissue evidence="2">Whole body</tissue>
    </source>
</reference>
<dbReference type="EMBL" id="JAHYIQ010000046">
    <property type="protein sequence ID" value="KAK1118043.1"/>
    <property type="molecule type" value="Genomic_DNA"/>
</dbReference>
<comment type="caution">
    <text evidence="2">The sequence shown here is derived from an EMBL/GenBank/DDBJ whole genome shotgun (WGS) entry which is preliminary data.</text>
</comment>
<dbReference type="Proteomes" id="UP001177670">
    <property type="component" value="Unassembled WGS sequence"/>
</dbReference>
<gene>
    <name evidence="2" type="ORF">K0M31_015490</name>
</gene>
<keyword evidence="3" id="KW-1185">Reference proteome</keyword>
<sequence>MRVQHVGRHRCCSLQTQGQVADWAPVAQKESHPVAGAPNEEGNMPEGMGT</sequence>
<proteinExistence type="predicted"/>
<protein>
    <submittedName>
        <fullName evidence="2">Uncharacterized protein</fullName>
    </submittedName>
</protein>
<organism evidence="2 3">
    <name type="scientific">Melipona bicolor</name>
    <dbReference type="NCBI Taxonomy" id="60889"/>
    <lineage>
        <taxon>Eukaryota</taxon>
        <taxon>Metazoa</taxon>
        <taxon>Ecdysozoa</taxon>
        <taxon>Arthropoda</taxon>
        <taxon>Hexapoda</taxon>
        <taxon>Insecta</taxon>
        <taxon>Pterygota</taxon>
        <taxon>Neoptera</taxon>
        <taxon>Endopterygota</taxon>
        <taxon>Hymenoptera</taxon>
        <taxon>Apocrita</taxon>
        <taxon>Aculeata</taxon>
        <taxon>Apoidea</taxon>
        <taxon>Anthophila</taxon>
        <taxon>Apidae</taxon>
        <taxon>Melipona</taxon>
    </lineage>
</organism>
<evidence type="ECO:0000313" key="2">
    <source>
        <dbReference type="EMBL" id="KAK1118043.1"/>
    </source>
</evidence>
<dbReference type="AlphaFoldDB" id="A0AA40FFF4"/>
<name>A0AA40FFF4_9HYME</name>
<evidence type="ECO:0000313" key="3">
    <source>
        <dbReference type="Proteomes" id="UP001177670"/>
    </source>
</evidence>
<evidence type="ECO:0000256" key="1">
    <source>
        <dbReference type="SAM" id="MobiDB-lite"/>
    </source>
</evidence>
<accession>A0AA40FFF4</accession>
<feature type="region of interest" description="Disordered" evidence="1">
    <location>
        <begin position="24"/>
        <end position="50"/>
    </location>
</feature>